<reference evidence="1 2" key="1">
    <citation type="journal article" date="2019" name="Commun. Biol.">
        <title>The bagworm genome reveals a unique fibroin gene that provides high tensile strength.</title>
        <authorList>
            <person name="Kono N."/>
            <person name="Nakamura H."/>
            <person name="Ohtoshi R."/>
            <person name="Tomita M."/>
            <person name="Numata K."/>
            <person name="Arakawa K."/>
        </authorList>
    </citation>
    <scope>NUCLEOTIDE SEQUENCE [LARGE SCALE GENOMIC DNA]</scope>
</reference>
<evidence type="ECO:0000313" key="1">
    <source>
        <dbReference type="EMBL" id="GBP66680.1"/>
    </source>
</evidence>
<accession>A0A4C1XU91</accession>
<sequence length="103" mass="12147">MRVVVKQSGENSGNRVDRSTVITQLVNCVQSLYIDVYERVVDLQEKKKLSQSLTIQLTQCMLRTRPLRSRFWWTSFDMYPTFLIIVRNENLYLNHDANCKMTA</sequence>
<dbReference type="Proteomes" id="UP000299102">
    <property type="component" value="Unassembled WGS sequence"/>
</dbReference>
<name>A0A4C1XU91_EUMVA</name>
<proteinExistence type="predicted"/>
<protein>
    <submittedName>
        <fullName evidence="1">Uncharacterized protein</fullName>
    </submittedName>
</protein>
<keyword evidence="2" id="KW-1185">Reference proteome</keyword>
<gene>
    <name evidence="1" type="ORF">EVAR_79035_1</name>
</gene>
<dbReference type="AlphaFoldDB" id="A0A4C1XU91"/>
<evidence type="ECO:0000313" key="2">
    <source>
        <dbReference type="Proteomes" id="UP000299102"/>
    </source>
</evidence>
<dbReference type="EMBL" id="BGZK01000964">
    <property type="protein sequence ID" value="GBP66680.1"/>
    <property type="molecule type" value="Genomic_DNA"/>
</dbReference>
<comment type="caution">
    <text evidence="1">The sequence shown here is derived from an EMBL/GenBank/DDBJ whole genome shotgun (WGS) entry which is preliminary data.</text>
</comment>
<organism evidence="1 2">
    <name type="scientific">Eumeta variegata</name>
    <name type="common">Bagworm moth</name>
    <name type="synonym">Eumeta japonica</name>
    <dbReference type="NCBI Taxonomy" id="151549"/>
    <lineage>
        <taxon>Eukaryota</taxon>
        <taxon>Metazoa</taxon>
        <taxon>Ecdysozoa</taxon>
        <taxon>Arthropoda</taxon>
        <taxon>Hexapoda</taxon>
        <taxon>Insecta</taxon>
        <taxon>Pterygota</taxon>
        <taxon>Neoptera</taxon>
        <taxon>Endopterygota</taxon>
        <taxon>Lepidoptera</taxon>
        <taxon>Glossata</taxon>
        <taxon>Ditrysia</taxon>
        <taxon>Tineoidea</taxon>
        <taxon>Psychidae</taxon>
        <taxon>Oiketicinae</taxon>
        <taxon>Eumeta</taxon>
    </lineage>
</organism>